<dbReference type="Pfam" id="PF21747">
    <property type="entry name" value="YpoC"/>
    <property type="match status" value="1"/>
</dbReference>
<protein>
    <recommendedName>
        <fullName evidence="1">YpoC-like domain-containing protein</fullName>
    </recommendedName>
</protein>
<reference evidence="2" key="1">
    <citation type="submission" date="2022-05" db="EMBL/GenBank/DDBJ databases">
        <authorList>
            <person name="Colautti A."/>
            <person name="Iacumin L."/>
        </authorList>
    </citation>
    <scope>NUCLEOTIDE SEQUENCE</scope>
    <source>
        <strain evidence="2">SK 55</strain>
    </source>
</reference>
<proteinExistence type="predicted"/>
<dbReference type="InterPro" id="IPR048427">
    <property type="entry name" value="YpoC"/>
</dbReference>
<dbReference type="AlphaFoldDB" id="A0A9X3LDH7"/>
<comment type="caution">
    <text evidence="2">The sequence shown here is derived from an EMBL/GenBank/DDBJ whole genome shotgun (WGS) entry which is preliminary data.</text>
</comment>
<organism evidence="2 3">
    <name type="scientific">Paenisporosarcina quisquiliarum</name>
    <dbReference type="NCBI Taxonomy" id="365346"/>
    <lineage>
        <taxon>Bacteria</taxon>
        <taxon>Bacillati</taxon>
        <taxon>Bacillota</taxon>
        <taxon>Bacilli</taxon>
        <taxon>Bacillales</taxon>
        <taxon>Caryophanaceae</taxon>
        <taxon>Paenisporosarcina</taxon>
    </lineage>
</organism>
<name>A0A9X3LDH7_9BACL</name>
<evidence type="ECO:0000313" key="2">
    <source>
        <dbReference type="EMBL" id="MCZ8535812.1"/>
    </source>
</evidence>
<gene>
    <name evidence="2" type="ORF">M9R32_01245</name>
</gene>
<evidence type="ECO:0000313" key="3">
    <source>
        <dbReference type="Proteomes" id="UP001152173"/>
    </source>
</evidence>
<evidence type="ECO:0000259" key="1">
    <source>
        <dbReference type="Pfam" id="PF21747"/>
    </source>
</evidence>
<sequence length="117" mass="13910">MIRFDPTHAKKEHLIDLLHQWSTLREAIQEAFKMKTSDTHQQMNIGIKLYQDLLVQVSESDSFDQEELKDYEILPLNGQERYTFIIMNSNRYSAFCQLNELFDETNKKIARLRIKAT</sequence>
<keyword evidence="3" id="KW-1185">Reference proteome</keyword>
<accession>A0A9X3LDH7</accession>
<feature type="domain" description="YpoC-like" evidence="1">
    <location>
        <begin position="12"/>
        <end position="115"/>
    </location>
</feature>
<dbReference type="Proteomes" id="UP001152173">
    <property type="component" value="Unassembled WGS sequence"/>
</dbReference>
<dbReference type="EMBL" id="JAMKBJ010000001">
    <property type="protein sequence ID" value="MCZ8535812.1"/>
    <property type="molecule type" value="Genomic_DNA"/>
</dbReference>
<dbReference type="RefSeq" id="WP_269924921.1">
    <property type="nucleotide sequence ID" value="NZ_JAMKBJ010000001.1"/>
</dbReference>